<dbReference type="Pfam" id="PF00183">
    <property type="entry name" value="HSP90"/>
    <property type="match status" value="1"/>
</dbReference>
<dbReference type="PIRSF" id="PIRSF002583">
    <property type="entry name" value="Hsp90"/>
    <property type="match status" value="1"/>
</dbReference>
<dbReference type="HAMAP" id="MF_00505">
    <property type="entry name" value="HSP90"/>
    <property type="match status" value="1"/>
</dbReference>
<keyword evidence="5" id="KW-0067">ATP-binding</keyword>
<protein>
    <submittedName>
        <fullName evidence="8">Molecular chaperone HSP90 family</fullName>
    </submittedName>
</protein>
<accession>E6PKY3</accession>
<dbReference type="PANTHER" id="PTHR11528">
    <property type="entry name" value="HEAT SHOCK PROTEIN 90 FAMILY MEMBER"/>
    <property type="match status" value="1"/>
</dbReference>
<sequence>MSLDTTSTATPQSGSHTHAFQAEVKQLLHLVAHSLYSNRDIFLRELVSNASDACDKLRYLAIDDAALWEGQGELRIRVDFDAAKRTLTVSDNGVGLSLQDAIDHLGTIAKSGTREFMQQIGQERKADANLIGQFGVGFYSGFIVADRITVESRRAGMTTEQGVRWSSEGTGEFSVETINREQRGTDVILHLRAEDDDHKFDDLLSNWKLKSIISRYSDHISLPIEMRKREWNQEKGQEEVLDTWEQINKAAALWARPKTEISEEQYIDFYKQIAHDSDAPLAWTHNRVEGRSEYTQLLYLPAKAPFDLWNREQSAGVKLYVKRVFILDDASSLLPTYLRFVRGVVDSAELPLNISRELLQESRDIRAIRDGCTKRVLSLLEDMAASDDAAQRDKYAKFWQEFGQVLKEGVGEDFANRERLAKLLRFASTTREGDAQTVSLADYVARMKPEQTAIYTITADNLRTARSSPQLEVFKRKGVEVLLLTDRVDEWMLGSLTEFEGKPLQSVARGGADLGALQDAEEKKQAEEAAQTHQDLLARMKTALQGMAQDVRISTRLVESPACLVAADGEVSGHLARLLRQAGQAAPKSLPILEINPAHALVQRLEDEMGKTAAEQDGVDQPQVFDDLARILFDQALLAEGGMPEDAAAYVRRVNAWLVRSV</sequence>
<dbReference type="FunFam" id="3.30.565.10:FF:000009">
    <property type="entry name" value="Molecular chaperone HtpG"/>
    <property type="match status" value="1"/>
</dbReference>
<name>E6PKY3_9ZZZZ</name>
<keyword evidence="4" id="KW-0547">Nucleotide-binding</keyword>
<keyword evidence="7" id="KW-0143">Chaperone</keyword>
<dbReference type="SUPFAM" id="SSF110942">
    <property type="entry name" value="HSP90 C-terminal domain"/>
    <property type="match status" value="1"/>
</dbReference>
<dbReference type="InterPro" id="IPR020568">
    <property type="entry name" value="Ribosomal_Su5_D2-typ_SF"/>
</dbReference>
<evidence type="ECO:0000256" key="6">
    <source>
        <dbReference type="ARBA" id="ARBA00023016"/>
    </source>
</evidence>
<dbReference type="InterPro" id="IPR036890">
    <property type="entry name" value="HATPase_C_sf"/>
</dbReference>
<comment type="subcellular location">
    <subcellularLocation>
        <location evidence="1">Cytoplasm</location>
    </subcellularLocation>
</comment>
<dbReference type="Gene3D" id="1.20.120.790">
    <property type="entry name" value="Heat shock protein 90, C-terminal domain"/>
    <property type="match status" value="1"/>
</dbReference>
<proteinExistence type="inferred from homology"/>
<dbReference type="Gene3D" id="3.30.565.10">
    <property type="entry name" value="Histidine kinase-like ATPase, C-terminal domain"/>
    <property type="match status" value="1"/>
</dbReference>
<dbReference type="GO" id="GO:0005524">
    <property type="term" value="F:ATP binding"/>
    <property type="evidence" value="ECO:0007669"/>
    <property type="project" value="UniProtKB-KW"/>
</dbReference>
<dbReference type="Pfam" id="PF13589">
    <property type="entry name" value="HATPase_c_3"/>
    <property type="match status" value="1"/>
</dbReference>
<evidence type="ECO:0000256" key="2">
    <source>
        <dbReference type="ARBA" id="ARBA00008239"/>
    </source>
</evidence>
<keyword evidence="6" id="KW-0346">Stress response</keyword>
<dbReference type="CDD" id="cd16927">
    <property type="entry name" value="HATPase_Hsp90-like"/>
    <property type="match status" value="1"/>
</dbReference>
<keyword evidence="3" id="KW-0963">Cytoplasm</keyword>
<dbReference type="InterPro" id="IPR019805">
    <property type="entry name" value="Heat_shock_protein_90_CS"/>
</dbReference>
<dbReference type="GO" id="GO:0051082">
    <property type="term" value="F:unfolded protein binding"/>
    <property type="evidence" value="ECO:0007669"/>
    <property type="project" value="InterPro"/>
</dbReference>
<dbReference type="InterPro" id="IPR037196">
    <property type="entry name" value="HSP90_C"/>
</dbReference>
<dbReference type="Gene3D" id="3.30.230.80">
    <property type="match status" value="1"/>
</dbReference>
<dbReference type="PROSITE" id="PS00298">
    <property type="entry name" value="HSP90"/>
    <property type="match status" value="1"/>
</dbReference>
<evidence type="ECO:0000256" key="5">
    <source>
        <dbReference type="ARBA" id="ARBA00022840"/>
    </source>
</evidence>
<dbReference type="SUPFAM" id="SSF55874">
    <property type="entry name" value="ATPase domain of HSP90 chaperone/DNA topoisomerase II/histidine kinase"/>
    <property type="match status" value="1"/>
</dbReference>
<dbReference type="AlphaFoldDB" id="E6PKY3"/>
<comment type="caution">
    <text evidence="8">The sequence shown here is derived from an EMBL/GenBank/DDBJ whole genome shotgun (WGS) entry which is preliminary data.</text>
</comment>
<dbReference type="GO" id="GO:0140662">
    <property type="term" value="F:ATP-dependent protein folding chaperone"/>
    <property type="evidence" value="ECO:0007669"/>
    <property type="project" value="InterPro"/>
</dbReference>
<dbReference type="GO" id="GO:0005737">
    <property type="term" value="C:cytoplasm"/>
    <property type="evidence" value="ECO:0007669"/>
    <property type="project" value="UniProtKB-SubCell"/>
</dbReference>
<dbReference type="SUPFAM" id="SSF54211">
    <property type="entry name" value="Ribosomal protein S5 domain 2-like"/>
    <property type="match status" value="1"/>
</dbReference>
<evidence type="ECO:0000256" key="4">
    <source>
        <dbReference type="ARBA" id="ARBA00022741"/>
    </source>
</evidence>
<dbReference type="FunFam" id="3.30.230.80:FF:000002">
    <property type="entry name" value="Molecular chaperone HtpG"/>
    <property type="match status" value="1"/>
</dbReference>
<dbReference type="InterPro" id="IPR020575">
    <property type="entry name" value="Hsp90_N"/>
</dbReference>
<reference evidence="8" key="1">
    <citation type="submission" date="2009-10" db="EMBL/GenBank/DDBJ databases">
        <title>Diversity of trophic interactions inside an arsenic-rich microbial ecosystem.</title>
        <authorList>
            <person name="Bertin P.N."/>
            <person name="Heinrich-Salmeron A."/>
            <person name="Pelletier E."/>
            <person name="Goulhen-Chollet F."/>
            <person name="Arsene-Ploetze F."/>
            <person name="Gallien S."/>
            <person name="Calteau A."/>
            <person name="Vallenet D."/>
            <person name="Casiot C."/>
            <person name="Chane-Woon-Ming B."/>
            <person name="Giloteaux L."/>
            <person name="Barakat M."/>
            <person name="Bonnefoy V."/>
            <person name="Bruneel O."/>
            <person name="Chandler M."/>
            <person name="Cleiss J."/>
            <person name="Duran R."/>
            <person name="Elbaz-Poulichet F."/>
            <person name="Fonknechten N."/>
            <person name="Lauga B."/>
            <person name="Mornico D."/>
            <person name="Ortet P."/>
            <person name="Schaeffer C."/>
            <person name="Siguier P."/>
            <person name="Alexander Thil Smith A."/>
            <person name="Van Dorsselaer A."/>
            <person name="Weissenbach J."/>
            <person name="Medigue C."/>
            <person name="Le Paslier D."/>
        </authorList>
    </citation>
    <scope>NUCLEOTIDE SEQUENCE</scope>
</reference>
<evidence type="ECO:0000256" key="1">
    <source>
        <dbReference type="ARBA" id="ARBA00004496"/>
    </source>
</evidence>
<evidence type="ECO:0000256" key="3">
    <source>
        <dbReference type="ARBA" id="ARBA00022490"/>
    </source>
</evidence>
<dbReference type="GO" id="GO:0016887">
    <property type="term" value="F:ATP hydrolysis activity"/>
    <property type="evidence" value="ECO:0007669"/>
    <property type="project" value="InterPro"/>
</dbReference>
<dbReference type="InterPro" id="IPR001404">
    <property type="entry name" value="Hsp90_fam"/>
</dbReference>
<comment type="similarity">
    <text evidence="2">Belongs to the heat shock protein 90 family.</text>
</comment>
<dbReference type="NCBIfam" id="NF003555">
    <property type="entry name" value="PRK05218.1"/>
    <property type="match status" value="1"/>
</dbReference>
<gene>
    <name evidence="8" type="primary">htpG</name>
    <name evidence="8" type="ORF">CARN2_1848</name>
</gene>
<evidence type="ECO:0000313" key="8">
    <source>
        <dbReference type="EMBL" id="CBH95584.1"/>
    </source>
</evidence>
<dbReference type="PRINTS" id="PR00775">
    <property type="entry name" value="HEATSHOCK90"/>
</dbReference>
<dbReference type="Gene3D" id="3.40.50.11260">
    <property type="match status" value="1"/>
</dbReference>
<dbReference type="EMBL" id="CABM01000008">
    <property type="protein sequence ID" value="CBH95584.1"/>
    <property type="molecule type" value="Genomic_DNA"/>
</dbReference>
<evidence type="ECO:0000256" key="7">
    <source>
        <dbReference type="ARBA" id="ARBA00023186"/>
    </source>
</evidence>
<organism evidence="8">
    <name type="scientific">mine drainage metagenome</name>
    <dbReference type="NCBI Taxonomy" id="410659"/>
    <lineage>
        <taxon>unclassified sequences</taxon>
        <taxon>metagenomes</taxon>
        <taxon>ecological metagenomes</taxon>
    </lineage>
</organism>